<organism evidence="1 2">
    <name type="scientific">Pseudoalteromonas piratica</name>
    <dbReference type="NCBI Taxonomy" id="1348114"/>
    <lineage>
        <taxon>Bacteria</taxon>
        <taxon>Pseudomonadati</taxon>
        <taxon>Pseudomonadota</taxon>
        <taxon>Gammaproteobacteria</taxon>
        <taxon>Alteromonadales</taxon>
        <taxon>Pseudoalteromonadaceae</taxon>
        <taxon>Pseudoalteromonas</taxon>
    </lineage>
</organism>
<dbReference type="EMBL" id="CP009888">
    <property type="protein sequence ID" value="AIY64304.1"/>
    <property type="molecule type" value="Genomic_DNA"/>
</dbReference>
<name>A0A0A7ECI8_9GAMM</name>
<dbReference type="InterPro" id="IPR009962">
    <property type="entry name" value="DUF1488"/>
</dbReference>
<dbReference type="HOGENOM" id="CLU_190004_0_0_6"/>
<dbReference type="Pfam" id="PF07369">
    <property type="entry name" value="DUF1488"/>
    <property type="match status" value="1"/>
</dbReference>
<sequence length="80" mass="9372">MNQSIIFVDRVEYDESTKRISFFAQVSGQLIRCFYLTNKSEKDAISDFESKKFDYEDIAESAIEDELYNDEGLIEVEELL</sequence>
<dbReference type="KEGG" id="pseo:OM33_03375"/>
<evidence type="ECO:0008006" key="3">
    <source>
        <dbReference type="Google" id="ProtNLM"/>
    </source>
</evidence>
<keyword evidence="2" id="KW-1185">Reference proteome</keyword>
<dbReference type="RefSeq" id="WP_038638775.1">
    <property type="nucleotide sequence ID" value="NZ_CP009888.1"/>
</dbReference>
<proteinExistence type="predicted"/>
<protein>
    <recommendedName>
        <fullName evidence="3">DUF1488 domain-containing protein</fullName>
    </recommendedName>
</protein>
<dbReference type="SUPFAM" id="SSF160272">
    <property type="entry name" value="Shew3726-like"/>
    <property type="match status" value="1"/>
</dbReference>
<evidence type="ECO:0000313" key="2">
    <source>
        <dbReference type="Proteomes" id="UP000030341"/>
    </source>
</evidence>
<dbReference type="AlphaFoldDB" id="A0A0A7ECI8"/>
<dbReference type="eggNOG" id="ENOG50331AY">
    <property type="taxonomic scope" value="Bacteria"/>
</dbReference>
<evidence type="ECO:0000313" key="1">
    <source>
        <dbReference type="EMBL" id="AIY64304.1"/>
    </source>
</evidence>
<dbReference type="OrthoDB" id="6465020at2"/>
<dbReference type="InterPro" id="IPR036692">
    <property type="entry name" value="Shew3726-like_sf"/>
</dbReference>
<gene>
    <name evidence="1" type="ORF">OM33_03375</name>
</gene>
<dbReference type="Proteomes" id="UP000030341">
    <property type="component" value="Chromosome 1"/>
</dbReference>
<reference evidence="1 2" key="1">
    <citation type="submission" date="2014-11" db="EMBL/GenBank/DDBJ databases">
        <title>Complete Genome Sequence of Pseudoalteromonas sp. Strain OCN003 Isolated from Kaneohe Bay, Oahu, Hawaii.</title>
        <authorList>
            <person name="Beurmann S."/>
            <person name="Videau P."/>
            <person name="Ushijima B."/>
            <person name="Smith A.M."/>
            <person name="Aeby G.S."/>
            <person name="Callahan S.M."/>
            <person name="Belcaid M."/>
        </authorList>
    </citation>
    <scope>NUCLEOTIDE SEQUENCE [LARGE SCALE GENOMIC DNA]</scope>
    <source>
        <strain evidence="1 2">OCN003</strain>
    </source>
</reference>
<accession>A0A0A7ECI8</accession>
<dbReference type="Gene3D" id="3.30.160.140">
    <property type="entry name" value="Shew3726-like"/>
    <property type="match status" value="1"/>
</dbReference>
<dbReference type="STRING" id="1348114.OM33_03375"/>